<evidence type="ECO:0008006" key="3">
    <source>
        <dbReference type="Google" id="ProtNLM"/>
    </source>
</evidence>
<evidence type="ECO:0000313" key="1">
    <source>
        <dbReference type="EMBL" id="MCC0178311.1"/>
    </source>
</evidence>
<reference evidence="1" key="1">
    <citation type="journal article" date="2021" name="Antonie Van Leeuwenhoek">
        <title>Draft genome and description of Waterburya agarophytonicola gen. nov. sp. nov. (Pleurocapsales, Cyanobacteria): a seaweed symbiont.</title>
        <authorList>
            <person name="Bonthond G."/>
            <person name="Shalygin S."/>
            <person name="Bayer T."/>
            <person name="Weinberger F."/>
        </authorList>
    </citation>
    <scope>NUCLEOTIDE SEQUENCE</scope>
    <source>
        <strain evidence="1">KI4</strain>
    </source>
</reference>
<dbReference type="EMBL" id="JADWDC010000040">
    <property type="protein sequence ID" value="MCC0178311.1"/>
    <property type="molecule type" value="Genomic_DNA"/>
</dbReference>
<keyword evidence="2" id="KW-1185">Reference proteome</keyword>
<protein>
    <recommendedName>
        <fullName evidence="3">SRPBCC domain-containing protein</fullName>
    </recommendedName>
</protein>
<name>A0A964BT20_9CYAN</name>
<gene>
    <name evidence="1" type="ORF">I4641_15120</name>
</gene>
<dbReference type="AlphaFoldDB" id="A0A964BT20"/>
<evidence type="ECO:0000313" key="2">
    <source>
        <dbReference type="Proteomes" id="UP000729733"/>
    </source>
</evidence>
<comment type="caution">
    <text evidence="1">The sequence shown here is derived from an EMBL/GenBank/DDBJ whole genome shotgun (WGS) entry which is preliminary data.</text>
</comment>
<sequence>MLGNFQQSNLRIEVNAPEHKIRDSLLESDLLKQWMWPQSFASLSGRLNQGNTFVSSLGLVEIEHRVERVEDNCLRLLLSKGIDGYHEWHWGDGWLQSRLEGVSLLPLNLGQTFSLFRLRQYLSLPEGN</sequence>
<proteinExistence type="predicted"/>
<organism evidence="1 2">
    <name type="scientific">Waterburya agarophytonicola KI4</name>
    <dbReference type="NCBI Taxonomy" id="2874699"/>
    <lineage>
        <taxon>Bacteria</taxon>
        <taxon>Bacillati</taxon>
        <taxon>Cyanobacteriota</taxon>
        <taxon>Cyanophyceae</taxon>
        <taxon>Pleurocapsales</taxon>
        <taxon>Hyellaceae</taxon>
        <taxon>Waterburya</taxon>
        <taxon>Waterburya agarophytonicola</taxon>
    </lineage>
</organism>
<dbReference type="Proteomes" id="UP000729733">
    <property type="component" value="Unassembled WGS sequence"/>
</dbReference>
<accession>A0A964BT20</accession>
<dbReference type="RefSeq" id="WP_229641376.1">
    <property type="nucleotide sequence ID" value="NZ_JADWDC010000040.1"/>
</dbReference>